<dbReference type="PROSITE" id="PS50808">
    <property type="entry name" value="ZF_BED"/>
    <property type="match status" value="1"/>
</dbReference>
<dbReference type="InterPro" id="IPR036236">
    <property type="entry name" value="Znf_C2H2_sf"/>
</dbReference>
<dbReference type="EMBL" id="JBBPBN010000039">
    <property type="protein sequence ID" value="KAK8999805.1"/>
    <property type="molecule type" value="Genomic_DNA"/>
</dbReference>
<sequence>MHNISSSLDENEDANSEFFDLMMDDSDKEKRHDPKNRKKEKKVRVATTDEKKKRRSKWWAHFTDNEEDPTFASCKYCQQLIGCSTKNGTTPLANHISRCKKYPPNLDKKQKLIDFESRTLINEDGTTETELRKLGGGPSEDDWKRVSCFLPFLSVFYDATLRLSGSSYVTCNSYAHEIYGTRLMISNNINDDDDGVRKMAVQMMSKHKLNYVDWIVRDSYDETKANLLCLNIKMVLQSLFDAYASSMPSSNMSGTSSSTSTSFSTFTQSGAQSGRKVDLQQLMTSKYQRDTGCSLTNANKSMKNLTLEQLDIIIDETINSLDEF</sequence>
<protein>
    <recommendedName>
        <fullName evidence="6">BED-type domain-containing protein</fullName>
    </recommendedName>
</protein>
<dbReference type="PANTHER" id="PTHR34396:SF27">
    <property type="entry name" value="OS08G0208700 PROTEIN"/>
    <property type="match status" value="1"/>
</dbReference>
<evidence type="ECO:0000256" key="4">
    <source>
        <dbReference type="PROSITE-ProRule" id="PRU00027"/>
    </source>
</evidence>
<feature type="domain" description="BED-type" evidence="6">
    <location>
        <begin position="53"/>
        <end position="106"/>
    </location>
</feature>
<evidence type="ECO:0000256" key="3">
    <source>
        <dbReference type="ARBA" id="ARBA00022833"/>
    </source>
</evidence>
<dbReference type="InterPro" id="IPR003656">
    <property type="entry name" value="Znf_BED"/>
</dbReference>
<evidence type="ECO:0000313" key="8">
    <source>
        <dbReference type="Proteomes" id="UP001396334"/>
    </source>
</evidence>
<dbReference type="Pfam" id="PF02892">
    <property type="entry name" value="zf-BED"/>
    <property type="match status" value="1"/>
</dbReference>
<reference evidence="7 8" key="1">
    <citation type="journal article" date="2024" name="G3 (Bethesda)">
        <title>Genome assembly of Hibiscus sabdariffa L. provides insights into metabolisms of medicinal natural products.</title>
        <authorList>
            <person name="Kim T."/>
        </authorList>
    </citation>
    <scope>NUCLEOTIDE SEQUENCE [LARGE SCALE GENOMIC DNA]</scope>
    <source>
        <strain evidence="7">TK-2024</strain>
        <tissue evidence="7">Old leaves</tissue>
    </source>
</reference>
<dbReference type="PANTHER" id="PTHR34396">
    <property type="entry name" value="OS03G0264950 PROTEIN-RELATED"/>
    <property type="match status" value="1"/>
</dbReference>
<feature type="compositionally biased region" description="Basic residues" evidence="5">
    <location>
        <begin position="33"/>
        <end position="44"/>
    </location>
</feature>
<comment type="caution">
    <text evidence="7">The sequence shown here is derived from an EMBL/GenBank/DDBJ whole genome shotgun (WGS) entry which is preliminary data.</text>
</comment>
<evidence type="ECO:0000256" key="5">
    <source>
        <dbReference type="SAM" id="MobiDB-lite"/>
    </source>
</evidence>
<gene>
    <name evidence="7" type="ORF">V6N11_065301</name>
</gene>
<evidence type="ECO:0000259" key="6">
    <source>
        <dbReference type="PROSITE" id="PS50808"/>
    </source>
</evidence>
<evidence type="ECO:0000256" key="2">
    <source>
        <dbReference type="ARBA" id="ARBA00022771"/>
    </source>
</evidence>
<dbReference type="Proteomes" id="UP001396334">
    <property type="component" value="Unassembled WGS sequence"/>
</dbReference>
<dbReference type="SUPFAM" id="SSF57667">
    <property type="entry name" value="beta-beta-alpha zinc fingers"/>
    <property type="match status" value="1"/>
</dbReference>
<dbReference type="SMART" id="SM00614">
    <property type="entry name" value="ZnF_BED"/>
    <property type="match status" value="1"/>
</dbReference>
<proteinExistence type="predicted"/>
<dbReference type="InterPro" id="IPR053031">
    <property type="entry name" value="Cuticle_assoc_protein"/>
</dbReference>
<evidence type="ECO:0000313" key="7">
    <source>
        <dbReference type="EMBL" id="KAK8999805.1"/>
    </source>
</evidence>
<feature type="region of interest" description="Disordered" evidence="5">
    <location>
        <begin position="1"/>
        <end position="49"/>
    </location>
</feature>
<keyword evidence="3" id="KW-0862">Zinc</keyword>
<keyword evidence="8" id="KW-1185">Reference proteome</keyword>
<accession>A0ABR2QGJ0</accession>
<name>A0ABR2QGJ0_9ROSI</name>
<keyword evidence="1" id="KW-0479">Metal-binding</keyword>
<organism evidence="7 8">
    <name type="scientific">Hibiscus sabdariffa</name>
    <name type="common">roselle</name>
    <dbReference type="NCBI Taxonomy" id="183260"/>
    <lineage>
        <taxon>Eukaryota</taxon>
        <taxon>Viridiplantae</taxon>
        <taxon>Streptophyta</taxon>
        <taxon>Embryophyta</taxon>
        <taxon>Tracheophyta</taxon>
        <taxon>Spermatophyta</taxon>
        <taxon>Magnoliopsida</taxon>
        <taxon>eudicotyledons</taxon>
        <taxon>Gunneridae</taxon>
        <taxon>Pentapetalae</taxon>
        <taxon>rosids</taxon>
        <taxon>malvids</taxon>
        <taxon>Malvales</taxon>
        <taxon>Malvaceae</taxon>
        <taxon>Malvoideae</taxon>
        <taxon>Hibiscus</taxon>
    </lineage>
</organism>
<evidence type="ECO:0000256" key="1">
    <source>
        <dbReference type="ARBA" id="ARBA00022723"/>
    </source>
</evidence>
<keyword evidence="2 4" id="KW-0863">Zinc-finger</keyword>